<dbReference type="EnsemblPlants" id="Solyc06g035775.1.1">
    <property type="protein sequence ID" value="Solyc06g035775.1.1.1"/>
    <property type="gene ID" value="Solyc06g035775.1"/>
</dbReference>
<dbReference type="KEGG" id="sly:138349314"/>
<dbReference type="Proteomes" id="UP000004994">
    <property type="component" value="Chromosome 6"/>
</dbReference>
<sequence length="118" mass="13889">MGYRIPKDTQLMVNMWAIARDPKVWDDPSSFKPERFMNSNMDYKGRYFEYIPFGSGRRMCAGEPLASRFVPLLVASMIHKFDWFLPNDMNLDQIDMDEILDLIISKKDPILVIPKLRK</sequence>
<evidence type="ECO:0000256" key="6">
    <source>
        <dbReference type="ARBA" id="ARBA00023004"/>
    </source>
</evidence>
<comment type="cofactor">
    <cofactor evidence="1 8">
        <name>heme</name>
        <dbReference type="ChEBI" id="CHEBI:30413"/>
    </cofactor>
</comment>
<dbReference type="GO" id="GO:0005506">
    <property type="term" value="F:iron ion binding"/>
    <property type="evidence" value="ECO:0007669"/>
    <property type="project" value="InterPro"/>
</dbReference>
<keyword evidence="6 8" id="KW-0408">Iron</keyword>
<dbReference type="InParanoid" id="A0A3Q7GQD4"/>
<keyword evidence="11" id="KW-1185">Reference proteome</keyword>
<dbReference type="AlphaFoldDB" id="A0A3Q7GQD4"/>
<proteinExistence type="inferred from homology"/>
<evidence type="ECO:0000256" key="5">
    <source>
        <dbReference type="ARBA" id="ARBA00023002"/>
    </source>
</evidence>
<dbReference type="SMR" id="A0A3Q7GQD4"/>
<dbReference type="InterPro" id="IPR017972">
    <property type="entry name" value="Cyt_P450_CS"/>
</dbReference>
<dbReference type="GO" id="GO:0020037">
    <property type="term" value="F:heme binding"/>
    <property type="evidence" value="ECO:0007669"/>
    <property type="project" value="InterPro"/>
</dbReference>
<dbReference type="Gene3D" id="1.10.630.10">
    <property type="entry name" value="Cytochrome P450"/>
    <property type="match status" value="1"/>
</dbReference>
<evidence type="ECO:0000256" key="3">
    <source>
        <dbReference type="ARBA" id="ARBA00022617"/>
    </source>
</evidence>
<evidence type="ECO:0000256" key="9">
    <source>
        <dbReference type="RuleBase" id="RU000461"/>
    </source>
</evidence>
<protein>
    <recommendedName>
        <fullName evidence="12">Cytochrome P450</fullName>
    </recommendedName>
</protein>
<evidence type="ECO:0000313" key="11">
    <source>
        <dbReference type="Proteomes" id="UP000004994"/>
    </source>
</evidence>
<reference evidence="10" key="2">
    <citation type="submission" date="2019-01" db="UniProtKB">
        <authorList>
            <consortium name="EnsemblPlants"/>
        </authorList>
    </citation>
    <scope>IDENTIFICATION</scope>
    <source>
        <strain evidence="10">cv. Heinz 1706</strain>
    </source>
</reference>
<dbReference type="InterPro" id="IPR036396">
    <property type="entry name" value="Cyt_P450_sf"/>
</dbReference>
<accession>A0A3Q7GQD4</accession>
<organism evidence="10">
    <name type="scientific">Solanum lycopersicum</name>
    <name type="common">Tomato</name>
    <name type="synonym">Lycopersicon esculentum</name>
    <dbReference type="NCBI Taxonomy" id="4081"/>
    <lineage>
        <taxon>Eukaryota</taxon>
        <taxon>Viridiplantae</taxon>
        <taxon>Streptophyta</taxon>
        <taxon>Embryophyta</taxon>
        <taxon>Tracheophyta</taxon>
        <taxon>Spermatophyta</taxon>
        <taxon>Magnoliopsida</taxon>
        <taxon>eudicotyledons</taxon>
        <taxon>Gunneridae</taxon>
        <taxon>Pentapetalae</taxon>
        <taxon>asterids</taxon>
        <taxon>lamiids</taxon>
        <taxon>Solanales</taxon>
        <taxon>Solanaceae</taxon>
        <taxon>Solanoideae</taxon>
        <taxon>Solaneae</taxon>
        <taxon>Solanum</taxon>
        <taxon>Solanum subgen. Lycopersicon</taxon>
    </lineage>
</organism>
<evidence type="ECO:0000256" key="2">
    <source>
        <dbReference type="ARBA" id="ARBA00010617"/>
    </source>
</evidence>
<dbReference type="Gramene" id="Solyc06g035775.1.1">
    <property type="protein sequence ID" value="Solyc06g035775.1.1.1"/>
    <property type="gene ID" value="Solyc06g035775.1"/>
</dbReference>
<dbReference type="PANTHER" id="PTHR47950:SF49">
    <property type="entry name" value="CYTOCHROME P450"/>
    <property type="match status" value="1"/>
</dbReference>
<evidence type="ECO:0000256" key="1">
    <source>
        <dbReference type="ARBA" id="ARBA00001971"/>
    </source>
</evidence>
<name>A0A3Q7GQD4_SOLLC</name>
<feature type="binding site" description="axial binding residue" evidence="8">
    <location>
        <position position="60"/>
    </location>
    <ligand>
        <name>heme</name>
        <dbReference type="ChEBI" id="CHEBI:30413"/>
    </ligand>
    <ligandPart>
        <name>Fe</name>
        <dbReference type="ChEBI" id="CHEBI:18248"/>
    </ligandPart>
</feature>
<dbReference type="PRINTS" id="PR00463">
    <property type="entry name" value="EP450I"/>
</dbReference>
<keyword evidence="4 8" id="KW-0479">Metal-binding</keyword>
<keyword evidence="3 8" id="KW-0349">Heme</keyword>
<dbReference type="OMA" id="HGTINWI"/>
<dbReference type="GO" id="GO:0016705">
    <property type="term" value="F:oxidoreductase activity, acting on paired donors, with incorporation or reduction of molecular oxygen"/>
    <property type="evidence" value="ECO:0007669"/>
    <property type="project" value="InterPro"/>
</dbReference>
<dbReference type="InterPro" id="IPR002401">
    <property type="entry name" value="Cyt_P450_E_grp-I"/>
</dbReference>
<dbReference type="PANTHER" id="PTHR47950">
    <property type="entry name" value="CYTOCHROME P450, FAMILY 76, SUBFAMILY C, POLYPEPTIDE 5-RELATED"/>
    <property type="match status" value="1"/>
</dbReference>
<dbReference type="PROSITE" id="PS00086">
    <property type="entry name" value="CYTOCHROME_P450"/>
    <property type="match status" value="1"/>
</dbReference>
<evidence type="ECO:0000313" key="10">
    <source>
        <dbReference type="EnsemblPlants" id="Solyc06g035775.1.1.1"/>
    </source>
</evidence>
<reference evidence="10" key="1">
    <citation type="journal article" date="2012" name="Nature">
        <title>The tomato genome sequence provides insights into fleshy fruit evolution.</title>
        <authorList>
            <consortium name="Tomato Genome Consortium"/>
        </authorList>
    </citation>
    <scope>NUCLEOTIDE SEQUENCE [LARGE SCALE GENOMIC DNA]</scope>
    <source>
        <strain evidence="10">cv. Heinz 1706</strain>
    </source>
</reference>
<dbReference type="InterPro" id="IPR001128">
    <property type="entry name" value="Cyt_P450"/>
</dbReference>
<dbReference type="Pfam" id="PF00067">
    <property type="entry name" value="p450"/>
    <property type="match status" value="1"/>
</dbReference>
<evidence type="ECO:0000256" key="7">
    <source>
        <dbReference type="ARBA" id="ARBA00023033"/>
    </source>
</evidence>
<dbReference type="RefSeq" id="XP_069155737.1">
    <property type="nucleotide sequence ID" value="XM_069299636.1"/>
</dbReference>
<dbReference type="GeneID" id="138349314"/>
<dbReference type="STRING" id="4081.A0A3Q7GQD4"/>
<evidence type="ECO:0000256" key="8">
    <source>
        <dbReference type="PIRSR" id="PIRSR602401-1"/>
    </source>
</evidence>
<comment type="similarity">
    <text evidence="2 9">Belongs to the cytochrome P450 family.</text>
</comment>
<dbReference type="SUPFAM" id="SSF48264">
    <property type="entry name" value="Cytochrome P450"/>
    <property type="match status" value="1"/>
</dbReference>
<keyword evidence="7 9" id="KW-0503">Monooxygenase</keyword>
<keyword evidence="5 9" id="KW-0560">Oxidoreductase</keyword>
<evidence type="ECO:0000256" key="4">
    <source>
        <dbReference type="ARBA" id="ARBA00022723"/>
    </source>
</evidence>
<dbReference type="GO" id="GO:0004497">
    <property type="term" value="F:monooxygenase activity"/>
    <property type="evidence" value="ECO:0007669"/>
    <property type="project" value="UniProtKB-KW"/>
</dbReference>
<evidence type="ECO:0008006" key="12">
    <source>
        <dbReference type="Google" id="ProtNLM"/>
    </source>
</evidence>